<dbReference type="Gene3D" id="1.20.5.300">
    <property type="match status" value="1"/>
</dbReference>
<organism evidence="2 3">
    <name type="scientific">Desmophyllum pertusum</name>
    <dbReference type="NCBI Taxonomy" id="174260"/>
    <lineage>
        <taxon>Eukaryota</taxon>
        <taxon>Metazoa</taxon>
        <taxon>Cnidaria</taxon>
        <taxon>Anthozoa</taxon>
        <taxon>Hexacorallia</taxon>
        <taxon>Scleractinia</taxon>
        <taxon>Caryophylliina</taxon>
        <taxon>Caryophylliidae</taxon>
        <taxon>Desmophyllum</taxon>
    </lineage>
</organism>
<dbReference type="EMBL" id="MU826353">
    <property type="protein sequence ID" value="KAJ7380609.1"/>
    <property type="molecule type" value="Genomic_DNA"/>
</dbReference>
<keyword evidence="3" id="KW-1185">Reference proteome</keyword>
<dbReference type="OrthoDB" id="5958632at2759"/>
<gene>
    <name evidence="2" type="ORF">OS493_009076</name>
</gene>
<feature type="region of interest" description="Disordered" evidence="1">
    <location>
        <begin position="86"/>
        <end position="112"/>
    </location>
</feature>
<accession>A0A9X0D0S4</accession>
<sequence length="194" mass="21566">MTATLSRVVKDLAKTMGTVLSKLKKLDNIKSRLDNLFKAVSNIENTVANLDKDINDLKEKVKRTDKMVKELEESINFNDEEIAELKRNDGDSDGDEGVVDNRLPSDDAHDNIPLSVCRPSADAVISIKELRESMIDDSEPSQVIRASHSSSSVVRDMFRLLKCGHFNLKATPTVIFDNETGMDADGLKENSATW</sequence>
<evidence type="ECO:0000313" key="3">
    <source>
        <dbReference type="Proteomes" id="UP001163046"/>
    </source>
</evidence>
<protein>
    <submittedName>
        <fullName evidence="2">Uncharacterized protein</fullName>
    </submittedName>
</protein>
<reference evidence="2" key="1">
    <citation type="submission" date="2023-01" db="EMBL/GenBank/DDBJ databases">
        <title>Genome assembly of the deep-sea coral Lophelia pertusa.</title>
        <authorList>
            <person name="Herrera S."/>
            <person name="Cordes E."/>
        </authorList>
    </citation>
    <scope>NUCLEOTIDE SEQUENCE</scope>
    <source>
        <strain evidence="2">USNM1676648</strain>
        <tissue evidence="2">Polyp</tissue>
    </source>
</reference>
<name>A0A9X0D0S4_9CNID</name>
<dbReference type="SUPFAM" id="SSF57997">
    <property type="entry name" value="Tropomyosin"/>
    <property type="match status" value="1"/>
</dbReference>
<dbReference type="Proteomes" id="UP001163046">
    <property type="component" value="Unassembled WGS sequence"/>
</dbReference>
<dbReference type="AlphaFoldDB" id="A0A9X0D0S4"/>
<evidence type="ECO:0000256" key="1">
    <source>
        <dbReference type="SAM" id="MobiDB-lite"/>
    </source>
</evidence>
<evidence type="ECO:0000313" key="2">
    <source>
        <dbReference type="EMBL" id="KAJ7380609.1"/>
    </source>
</evidence>
<proteinExistence type="predicted"/>
<comment type="caution">
    <text evidence="2">The sequence shown here is derived from an EMBL/GenBank/DDBJ whole genome shotgun (WGS) entry which is preliminary data.</text>
</comment>